<keyword evidence="4 10" id="KW-0812">Transmembrane</keyword>
<feature type="transmembrane region" description="Helical" evidence="10">
    <location>
        <begin position="231"/>
        <end position="253"/>
    </location>
</feature>
<evidence type="ECO:0000256" key="6">
    <source>
        <dbReference type="ARBA" id="ARBA00022989"/>
    </source>
</evidence>
<protein>
    <submittedName>
        <fullName evidence="13">Cation transporter</fullName>
    </submittedName>
</protein>
<evidence type="ECO:0000256" key="7">
    <source>
        <dbReference type="ARBA" id="ARBA00023065"/>
    </source>
</evidence>
<feature type="transmembrane region" description="Helical" evidence="10">
    <location>
        <begin position="64"/>
        <end position="86"/>
    </location>
</feature>
<evidence type="ECO:0000259" key="12">
    <source>
        <dbReference type="Pfam" id="PF16916"/>
    </source>
</evidence>
<evidence type="ECO:0000256" key="9">
    <source>
        <dbReference type="SAM" id="MobiDB-lite"/>
    </source>
</evidence>
<sequence>MTDKDSHDHNDRDDHAADAKDHSGHDHAKGDHSGHDHSGHDGHDGHGHSHAVTVTAGNEKRMRFVFAMTVGYAIIQAIGGILSGSLALVADAGHMVSDAAALLLALIAYRVARRAATPEVSYGFHRVRVLAALANGASLLLLVAWITYEAIRRFQQPAEVLAGPMLIVAVIGMIVNIAGFLILRAGNADDANLRGAMLHVLGDLLGSVGAIGAAIGIMMTGWTVLDPILSVLVAVLVVRSAWSLVAESVLVLMQATPRGLDPKAVMADLTNVPGVSEVGHLHVWTLTDSRSVATVHVTPEDGADPLDLPRLVSVRLAERHEIAHVTVEVNRPGGIPTET</sequence>
<dbReference type="InterPro" id="IPR036837">
    <property type="entry name" value="Cation_efflux_CTD_sf"/>
</dbReference>
<keyword evidence="5" id="KW-0862">Zinc</keyword>
<feature type="domain" description="Cation efflux protein cytoplasmic" evidence="12">
    <location>
        <begin position="260"/>
        <end position="330"/>
    </location>
</feature>
<dbReference type="InterPro" id="IPR027469">
    <property type="entry name" value="Cation_efflux_TMD_sf"/>
</dbReference>
<proteinExistence type="inferred from homology"/>
<evidence type="ECO:0000259" key="11">
    <source>
        <dbReference type="Pfam" id="PF01545"/>
    </source>
</evidence>
<evidence type="ECO:0000256" key="4">
    <source>
        <dbReference type="ARBA" id="ARBA00022692"/>
    </source>
</evidence>
<dbReference type="PANTHER" id="PTHR11562">
    <property type="entry name" value="CATION EFFLUX PROTEIN/ ZINC TRANSPORTER"/>
    <property type="match status" value="1"/>
</dbReference>
<dbReference type="AlphaFoldDB" id="A0A5C6S3E2"/>
<keyword evidence="3" id="KW-0813">Transport</keyword>
<evidence type="ECO:0000256" key="10">
    <source>
        <dbReference type="SAM" id="Phobius"/>
    </source>
</evidence>
<feature type="transmembrane region" description="Helical" evidence="10">
    <location>
        <begin position="92"/>
        <end position="109"/>
    </location>
</feature>
<dbReference type="PANTHER" id="PTHR11562:SF17">
    <property type="entry name" value="RE54080P-RELATED"/>
    <property type="match status" value="1"/>
</dbReference>
<dbReference type="InterPro" id="IPR002524">
    <property type="entry name" value="Cation_efflux"/>
</dbReference>
<dbReference type="RefSeq" id="WP_147097527.1">
    <property type="nucleotide sequence ID" value="NZ_JBHUFH010000002.1"/>
</dbReference>
<evidence type="ECO:0000256" key="8">
    <source>
        <dbReference type="ARBA" id="ARBA00023136"/>
    </source>
</evidence>
<keyword evidence="5" id="KW-0864">Zinc transport</keyword>
<gene>
    <name evidence="13" type="ORF">FQV27_08530</name>
</gene>
<feature type="domain" description="Cation efflux protein transmembrane" evidence="11">
    <location>
        <begin position="65"/>
        <end position="253"/>
    </location>
</feature>
<evidence type="ECO:0000256" key="3">
    <source>
        <dbReference type="ARBA" id="ARBA00022448"/>
    </source>
</evidence>
<comment type="subcellular location">
    <subcellularLocation>
        <location evidence="1">Membrane</location>
        <topology evidence="1">Multi-pass membrane protein</topology>
    </subcellularLocation>
</comment>
<dbReference type="SUPFAM" id="SSF160240">
    <property type="entry name" value="Cation efflux protein cytoplasmic domain-like"/>
    <property type="match status" value="1"/>
</dbReference>
<organism evidence="13 14">
    <name type="scientific">Paracoccus aurantiacus</name>
    <dbReference type="NCBI Taxonomy" id="2599412"/>
    <lineage>
        <taxon>Bacteria</taxon>
        <taxon>Pseudomonadati</taxon>
        <taxon>Pseudomonadota</taxon>
        <taxon>Alphaproteobacteria</taxon>
        <taxon>Rhodobacterales</taxon>
        <taxon>Paracoccaceae</taxon>
        <taxon>Paracoccus</taxon>
    </lineage>
</organism>
<name>A0A5C6S3E2_9RHOB</name>
<dbReference type="InterPro" id="IPR058533">
    <property type="entry name" value="Cation_efflux_TM"/>
</dbReference>
<reference evidence="13 14" key="1">
    <citation type="submission" date="2019-08" db="EMBL/GenBank/DDBJ databases">
        <authorList>
            <person name="Ye J."/>
        </authorList>
    </citation>
    <scope>NUCLEOTIDE SEQUENCE [LARGE SCALE GENOMIC DNA]</scope>
    <source>
        <strain evidence="13 14">TK008</strain>
    </source>
</reference>
<keyword evidence="14" id="KW-1185">Reference proteome</keyword>
<keyword evidence="6 10" id="KW-1133">Transmembrane helix</keyword>
<dbReference type="Pfam" id="PF16916">
    <property type="entry name" value="ZT_dimer"/>
    <property type="match status" value="1"/>
</dbReference>
<keyword evidence="7" id="KW-0406">Ion transport</keyword>
<feature type="region of interest" description="Disordered" evidence="9">
    <location>
        <begin position="1"/>
        <end position="51"/>
    </location>
</feature>
<feature type="transmembrane region" description="Helical" evidence="10">
    <location>
        <begin position="129"/>
        <end position="148"/>
    </location>
</feature>
<dbReference type="InterPro" id="IPR050681">
    <property type="entry name" value="CDF/SLC30A"/>
</dbReference>
<feature type="transmembrane region" description="Helical" evidence="10">
    <location>
        <begin position="204"/>
        <end position="225"/>
    </location>
</feature>
<comment type="caution">
    <text evidence="13">The sequence shown here is derived from an EMBL/GenBank/DDBJ whole genome shotgun (WGS) entry which is preliminary data.</text>
</comment>
<dbReference type="InterPro" id="IPR027470">
    <property type="entry name" value="Cation_efflux_CTD"/>
</dbReference>
<dbReference type="OrthoDB" id="9809646at2"/>
<dbReference type="GO" id="GO:0005886">
    <property type="term" value="C:plasma membrane"/>
    <property type="evidence" value="ECO:0007669"/>
    <property type="project" value="TreeGrafter"/>
</dbReference>
<evidence type="ECO:0000313" key="13">
    <source>
        <dbReference type="EMBL" id="TXB69019.1"/>
    </source>
</evidence>
<keyword evidence="8 10" id="KW-0472">Membrane</keyword>
<dbReference type="Gene3D" id="1.20.1510.10">
    <property type="entry name" value="Cation efflux protein transmembrane domain"/>
    <property type="match status" value="1"/>
</dbReference>
<evidence type="ECO:0000256" key="1">
    <source>
        <dbReference type="ARBA" id="ARBA00004141"/>
    </source>
</evidence>
<dbReference type="SUPFAM" id="SSF161111">
    <property type="entry name" value="Cation efflux protein transmembrane domain-like"/>
    <property type="match status" value="1"/>
</dbReference>
<evidence type="ECO:0000256" key="5">
    <source>
        <dbReference type="ARBA" id="ARBA00022906"/>
    </source>
</evidence>
<feature type="transmembrane region" description="Helical" evidence="10">
    <location>
        <begin position="160"/>
        <end position="183"/>
    </location>
</feature>
<dbReference type="GO" id="GO:0005385">
    <property type="term" value="F:zinc ion transmembrane transporter activity"/>
    <property type="evidence" value="ECO:0007669"/>
    <property type="project" value="TreeGrafter"/>
</dbReference>
<evidence type="ECO:0000313" key="14">
    <source>
        <dbReference type="Proteomes" id="UP000321562"/>
    </source>
</evidence>
<evidence type="ECO:0000256" key="2">
    <source>
        <dbReference type="ARBA" id="ARBA00008873"/>
    </source>
</evidence>
<dbReference type="EMBL" id="VOPL01000003">
    <property type="protein sequence ID" value="TXB69019.1"/>
    <property type="molecule type" value="Genomic_DNA"/>
</dbReference>
<dbReference type="Pfam" id="PF01545">
    <property type="entry name" value="Cation_efflux"/>
    <property type="match status" value="1"/>
</dbReference>
<accession>A0A5C6S3E2</accession>
<dbReference type="NCBIfam" id="TIGR01297">
    <property type="entry name" value="CDF"/>
    <property type="match status" value="1"/>
</dbReference>
<comment type="similarity">
    <text evidence="2">Belongs to the cation diffusion facilitator (CDF) transporter (TC 2.A.4) family. SLC30A subfamily.</text>
</comment>
<dbReference type="Proteomes" id="UP000321562">
    <property type="component" value="Unassembled WGS sequence"/>
</dbReference>
<feature type="compositionally biased region" description="Basic and acidic residues" evidence="9">
    <location>
        <begin position="1"/>
        <end position="47"/>
    </location>
</feature>